<dbReference type="Proteomes" id="UP000583556">
    <property type="component" value="Unassembled WGS sequence"/>
</dbReference>
<gene>
    <name evidence="1" type="ORF">HHL27_16610</name>
</gene>
<keyword evidence="2" id="KW-1185">Reference proteome</keyword>
<organism evidence="1 2">
    <name type="scientific">Novosphingobium olei</name>
    <dbReference type="NCBI Taxonomy" id="2728851"/>
    <lineage>
        <taxon>Bacteria</taxon>
        <taxon>Pseudomonadati</taxon>
        <taxon>Pseudomonadota</taxon>
        <taxon>Alphaproteobacteria</taxon>
        <taxon>Sphingomonadales</taxon>
        <taxon>Sphingomonadaceae</taxon>
        <taxon>Novosphingobium</taxon>
    </lineage>
</organism>
<comment type="caution">
    <text evidence="1">The sequence shown here is derived from an EMBL/GenBank/DDBJ whole genome shotgun (WGS) entry which is preliminary data.</text>
</comment>
<proteinExistence type="predicted"/>
<evidence type="ECO:0000313" key="1">
    <source>
        <dbReference type="EMBL" id="NML95298.1"/>
    </source>
</evidence>
<evidence type="ECO:0000313" key="2">
    <source>
        <dbReference type="Proteomes" id="UP000583556"/>
    </source>
</evidence>
<dbReference type="RefSeq" id="WP_169494503.1">
    <property type="nucleotide sequence ID" value="NZ_JABBGM010000008.1"/>
</dbReference>
<dbReference type="EMBL" id="JABBGM010000008">
    <property type="protein sequence ID" value="NML95298.1"/>
    <property type="molecule type" value="Genomic_DNA"/>
</dbReference>
<name>A0A7Y0BRU8_9SPHN</name>
<sequence>MIQLLSDAFEARRMILASPGQSLNQIAARETCCRTRLAKLLRLSWLSPRLVELAVAGTQPKGMTKKNLLGTDLPLDWSEQERVFGLEH</sequence>
<accession>A0A7Y0BRU8</accession>
<protein>
    <submittedName>
        <fullName evidence="1">Uncharacterized protein</fullName>
    </submittedName>
</protein>
<reference evidence="1 2" key="1">
    <citation type="submission" date="2020-04" db="EMBL/GenBank/DDBJ databases">
        <title>Novosphingobium sp. TW-4 isolated from soil.</title>
        <authorList>
            <person name="Dahal R.H."/>
            <person name="Chaudhary D.K."/>
        </authorList>
    </citation>
    <scope>NUCLEOTIDE SEQUENCE [LARGE SCALE GENOMIC DNA]</scope>
    <source>
        <strain evidence="1 2">TW-4</strain>
    </source>
</reference>
<dbReference type="SUPFAM" id="SSF109709">
    <property type="entry name" value="KorB DNA-binding domain-like"/>
    <property type="match status" value="1"/>
</dbReference>
<dbReference type="AlphaFoldDB" id="A0A7Y0BRU8"/>